<dbReference type="PANTHER" id="PTHR47163">
    <property type="entry name" value="DDE_TNP_IS1595 DOMAIN-CONTAINING PROTEIN"/>
    <property type="match status" value="1"/>
</dbReference>
<evidence type="ECO:0000259" key="1">
    <source>
        <dbReference type="SMART" id="SM01126"/>
    </source>
</evidence>
<dbReference type="Pfam" id="PF12762">
    <property type="entry name" value="DDE_Tnp_IS1595"/>
    <property type="match status" value="1"/>
</dbReference>
<feature type="domain" description="ISXO2-like transposase" evidence="1">
    <location>
        <begin position="2"/>
        <end position="115"/>
    </location>
</feature>
<evidence type="ECO:0000313" key="3">
    <source>
        <dbReference type="Proteomes" id="UP001153709"/>
    </source>
</evidence>
<dbReference type="InterPro" id="IPR024445">
    <property type="entry name" value="Tnp_ISXO2-like"/>
</dbReference>
<gene>
    <name evidence="2" type="ORF">DIABBA_LOCUS5225</name>
</gene>
<keyword evidence="3" id="KW-1185">Reference proteome</keyword>
<accession>A0A9N9SZX6</accession>
<dbReference type="SMART" id="SM01126">
    <property type="entry name" value="DDE_Tnp_IS1595"/>
    <property type="match status" value="1"/>
</dbReference>
<organism evidence="2 3">
    <name type="scientific">Diabrotica balteata</name>
    <name type="common">Banded cucumber beetle</name>
    <dbReference type="NCBI Taxonomy" id="107213"/>
    <lineage>
        <taxon>Eukaryota</taxon>
        <taxon>Metazoa</taxon>
        <taxon>Ecdysozoa</taxon>
        <taxon>Arthropoda</taxon>
        <taxon>Hexapoda</taxon>
        <taxon>Insecta</taxon>
        <taxon>Pterygota</taxon>
        <taxon>Neoptera</taxon>
        <taxon>Endopterygota</taxon>
        <taxon>Coleoptera</taxon>
        <taxon>Polyphaga</taxon>
        <taxon>Cucujiformia</taxon>
        <taxon>Chrysomeloidea</taxon>
        <taxon>Chrysomelidae</taxon>
        <taxon>Galerucinae</taxon>
        <taxon>Diabroticina</taxon>
        <taxon>Diabroticites</taxon>
        <taxon>Diabrotica</taxon>
    </lineage>
</organism>
<dbReference type="EMBL" id="OU898278">
    <property type="protein sequence ID" value="CAG9831652.1"/>
    <property type="molecule type" value="Genomic_DNA"/>
</dbReference>
<dbReference type="PANTHER" id="PTHR47163:SF2">
    <property type="entry name" value="SI:DKEY-17M8.2"/>
    <property type="match status" value="1"/>
</dbReference>
<evidence type="ECO:0000313" key="2">
    <source>
        <dbReference type="EMBL" id="CAG9831652.1"/>
    </source>
</evidence>
<dbReference type="Proteomes" id="UP001153709">
    <property type="component" value="Chromosome 3"/>
</dbReference>
<reference evidence="2" key="1">
    <citation type="submission" date="2022-01" db="EMBL/GenBank/DDBJ databases">
        <authorList>
            <person name="King R."/>
        </authorList>
    </citation>
    <scope>NUCLEOTIDE SEQUENCE</scope>
</reference>
<protein>
    <recommendedName>
        <fullName evidence="1">ISXO2-like transposase domain-containing protein</fullName>
    </recommendedName>
</protein>
<name>A0A9N9SZX6_DIABA</name>
<dbReference type="InterPro" id="IPR053164">
    <property type="entry name" value="IS1016-like_transposase"/>
</dbReference>
<dbReference type="AlphaFoldDB" id="A0A9N9SZX6"/>
<proteinExistence type="predicted"/>
<sequence>MGIWRYRKREWNSFHRATRDEETLLPIISRMILPGTIINSDGWRAYANIGRMDGGVYEHRVVVHRQHFVDPDDDSVHTQSIESVGMRAKKKLRRQCGTSRELFQLYLDEFLWREHTKNSNQFSEFLICVREQFVV</sequence>
<dbReference type="OrthoDB" id="424490at2759"/>